<dbReference type="VEuPathDB" id="TriTrypDB:TcCL_NonESM00104"/>
<name>A0A2V2W393_TRYCR</name>
<dbReference type="InterPro" id="IPR057668">
    <property type="entry name" value="E2_Ub-conjug_enz_C"/>
</dbReference>
<dbReference type="PANTHER" id="PTHR31560">
    <property type="entry name" value="UPF0652 PROTEIN C16A11.03C-RELATED"/>
    <property type="match status" value="1"/>
</dbReference>
<proteinExistence type="predicted"/>
<gene>
    <name evidence="2" type="ORF">C4B63_2g177</name>
</gene>
<dbReference type="AlphaFoldDB" id="A0A2V2W393"/>
<dbReference type="VEuPathDB" id="TriTrypDB:ECC02_001309"/>
<dbReference type="PANTHER" id="PTHR31560:SF1">
    <property type="match status" value="1"/>
</dbReference>
<dbReference type="VEuPathDB" id="TriTrypDB:TCSYLVIO_005744"/>
<dbReference type="VEuPathDB" id="TriTrypDB:TcYC6_0070400"/>
<evidence type="ECO:0000259" key="1">
    <source>
        <dbReference type="Pfam" id="PF09418"/>
    </source>
</evidence>
<protein>
    <recommendedName>
        <fullName evidence="1">Non-canonical E2 ubiquitin-conjugating enzyme C-terminal domain-containing protein</fullName>
    </recommendedName>
</protein>
<sequence length="489" mass="56200">MSYLLAPFCGLEKSETVAEYELMPEPIQNADYIPLRLNPRERKIQRLMRAVIMASHYTDKVDNEAVLKSNKRDAIIVKEITNSLSGLITGLDVEKGAKLLREKDFSPFAREIQLAVEASRRYKMMNPDFLRTDYVKFLYMVQDAVQNENVREMLGFVVAEQIVTVGFYCRALGFESILQDNRMPLCITPVPFIKNRNKLNKALRHKDVTVNGLLKEYSRASGRTLDEVEIAVRSLNDANHFANDNVDSTNQMLHLLKEFFSPDAPTDLTNLSIEEGENGSRLSHNHRRQYFFVLQSLSLWKNICRRMFSLWTIAEGDMLNPNEPYEFRYTGQGYQRVQKAPNLYRAISEVVQQTKDELGEWVGSDRIHLGDDQVPNAFHFIDKYAQVSRIIIPILRTIAHIDTLAESYEHNAYMKEVWDGSMNAKRAILRDFFRHGFDGSGGDNMDDAGSCVDGRLTSAWNWCNNIRWKPFYPLFLLAGFSSFDGELGL</sequence>
<dbReference type="VEuPathDB" id="TriTrypDB:TcBrA4_0061110"/>
<dbReference type="OrthoDB" id="406045at2759"/>
<comment type="caution">
    <text evidence="2">The sequence shown here is derived from an EMBL/GenBank/DDBJ whole genome shotgun (WGS) entry which is preliminary data.</text>
</comment>
<evidence type="ECO:0000313" key="3">
    <source>
        <dbReference type="Proteomes" id="UP000246121"/>
    </source>
</evidence>
<dbReference type="EMBL" id="PRFA01000002">
    <property type="protein sequence ID" value="PWV02547.1"/>
    <property type="molecule type" value="Genomic_DNA"/>
</dbReference>
<accession>A0A2V2W393</accession>
<dbReference type="VEuPathDB" id="TriTrypDB:TcCLB.507165.59"/>
<dbReference type="InterPro" id="IPR018553">
    <property type="entry name" value="E2_Ub-conjug_enz"/>
</dbReference>
<dbReference type="VEuPathDB" id="TriTrypDB:C3747_1g188"/>
<dbReference type="VEuPathDB" id="TriTrypDB:Tc_MARK_4368"/>
<feature type="domain" description="Non-canonical E2 ubiquitin-conjugating enzyme C-terminal" evidence="1">
    <location>
        <begin position="30"/>
        <end position="485"/>
    </location>
</feature>
<dbReference type="VEuPathDB" id="TriTrypDB:BCY84_14191"/>
<dbReference type="VEuPathDB" id="TriTrypDB:TCDM_00064"/>
<dbReference type="VEuPathDB" id="TriTrypDB:TcG_04688"/>
<dbReference type="Pfam" id="PF09418">
    <property type="entry name" value="DUF2009"/>
    <property type="match status" value="1"/>
</dbReference>
<organism evidence="2 3">
    <name type="scientific">Trypanosoma cruzi</name>
    <dbReference type="NCBI Taxonomy" id="5693"/>
    <lineage>
        <taxon>Eukaryota</taxon>
        <taxon>Discoba</taxon>
        <taxon>Euglenozoa</taxon>
        <taxon>Kinetoplastea</taxon>
        <taxon>Metakinetoplastina</taxon>
        <taxon>Trypanosomatida</taxon>
        <taxon>Trypanosomatidae</taxon>
        <taxon>Trypanosoma</taxon>
        <taxon>Schizotrypanum</taxon>
    </lineage>
</organism>
<evidence type="ECO:0000313" key="2">
    <source>
        <dbReference type="EMBL" id="PWV02547.1"/>
    </source>
</evidence>
<dbReference type="Proteomes" id="UP000246121">
    <property type="component" value="Unassembled WGS sequence"/>
</dbReference>
<reference evidence="2 3" key="1">
    <citation type="journal article" date="2018" name="Microb. Genom.">
        <title>Expanding an expanded genome: long-read sequencing of Trypanosoma cruzi.</title>
        <authorList>
            <person name="Berna L."/>
            <person name="Rodriguez M."/>
            <person name="Chiribao M.L."/>
            <person name="Parodi-Talice A."/>
            <person name="Pita S."/>
            <person name="Rijo G."/>
            <person name="Alvarez-Valin F."/>
            <person name="Robello C."/>
        </authorList>
    </citation>
    <scope>NUCLEOTIDE SEQUENCE [LARGE SCALE GENOMIC DNA]</scope>
    <source>
        <strain evidence="2 3">Dm28c</strain>
    </source>
</reference>
<dbReference type="VEuPathDB" id="TriTrypDB:C4B63_2g177"/>
<dbReference type="VEuPathDB" id="TriTrypDB:TcCLB.508461.120"/>